<dbReference type="EMBL" id="MHKK01000049">
    <property type="protein sequence ID" value="OGY88902.1"/>
    <property type="molecule type" value="Genomic_DNA"/>
</dbReference>
<keyword evidence="1" id="KW-0472">Membrane</keyword>
<sequence>MKRDEGLSILEVIISLGVFSLILVVISSLQLTIFTQNRLSEARASIDQRSLIVLRNFATEVRAAQTPYDGSFVLANTTADTVSFYADINGDDVIERVRYAVEGGILKRGVIAPTGQPLSYDPANESVASLIQNVVTAAPYFIYYGTSFDGSTSTPALTQPVSPADVRLVELHLQIDTKVRNQEFRTLETRAMIRSLKNK</sequence>
<keyword evidence="1" id="KW-0812">Transmembrane</keyword>
<reference evidence="2 3" key="1">
    <citation type="journal article" date="2016" name="Nat. Commun.">
        <title>Thousands of microbial genomes shed light on interconnected biogeochemical processes in an aquifer system.</title>
        <authorList>
            <person name="Anantharaman K."/>
            <person name="Brown C.T."/>
            <person name="Hug L.A."/>
            <person name="Sharon I."/>
            <person name="Castelle C.J."/>
            <person name="Probst A.J."/>
            <person name="Thomas B.C."/>
            <person name="Singh A."/>
            <person name="Wilkins M.J."/>
            <person name="Karaoz U."/>
            <person name="Brodie E.L."/>
            <person name="Williams K.H."/>
            <person name="Hubbard S.S."/>
            <person name="Banfield J.F."/>
        </authorList>
    </citation>
    <scope>NUCLEOTIDE SEQUENCE [LARGE SCALE GENOMIC DNA]</scope>
</reference>
<keyword evidence="1" id="KW-1133">Transmembrane helix</keyword>
<accession>A0A1G2BIH6</accession>
<evidence type="ECO:0000313" key="2">
    <source>
        <dbReference type="EMBL" id="OGY88902.1"/>
    </source>
</evidence>
<dbReference type="Proteomes" id="UP000177817">
    <property type="component" value="Unassembled WGS sequence"/>
</dbReference>
<evidence type="ECO:0000313" key="3">
    <source>
        <dbReference type="Proteomes" id="UP000177817"/>
    </source>
</evidence>
<protein>
    <submittedName>
        <fullName evidence="2">Uncharacterized protein</fullName>
    </submittedName>
</protein>
<evidence type="ECO:0000256" key="1">
    <source>
        <dbReference type="SAM" id="Phobius"/>
    </source>
</evidence>
<dbReference type="AlphaFoldDB" id="A0A1G2BIH6"/>
<feature type="transmembrane region" description="Helical" evidence="1">
    <location>
        <begin position="12"/>
        <end position="34"/>
    </location>
</feature>
<gene>
    <name evidence="2" type="ORF">A2677_02695</name>
</gene>
<proteinExistence type="predicted"/>
<organism evidence="2 3">
    <name type="scientific">Candidatus Komeilibacteria bacterium RIFCSPHIGHO2_01_FULL_52_14</name>
    <dbReference type="NCBI Taxonomy" id="1798549"/>
    <lineage>
        <taxon>Bacteria</taxon>
        <taxon>Candidatus Komeiliibacteriota</taxon>
    </lineage>
</organism>
<comment type="caution">
    <text evidence="2">The sequence shown here is derived from an EMBL/GenBank/DDBJ whole genome shotgun (WGS) entry which is preliminary data.</text>
</comment>
<name>A0A1G2BIH6_9BACT</name>